<dbReference type="Proteomes" id="UP000070412">
    <property type="component" value="Unassembled WGS sequence"/>
</dbReference>
<dbReference type="InterPro" id="IPR023214">
    <property type="entry name" value="HAD_sf"/>
</dbReference>
<reference evidence="4" key="2">
    <citation type="journal article" date="2020" name="PLoS Negl. Trop. Dis.">
        <title>High-quality nuclear genome for Sarcoptes scabiei-A critical resource for a neglected parasite.</title>
        <authorList>
            <person name="Korhonen P.K."/>
            <person name="Gasser R.B."/>
            <person name="Ma G."/>
            <person name="Wang T."/>
            <person name="Stroehlein A.J."/>
            <person name="Young N.D."/>
            <person name="Ang C.S."/>
            <person name="Fernando D.D."/>
            <person name="Lu H.C."/>
            <person name="Taylor S."/>
            <person name="Reynolds S.L."/>
            <person name="Mofiz E."/>
            <person name="Najaraj S.H."/>
            <person name="Gowda H."/>
            <person name="Madugundu A."/>
            <person name="Renuse S."/>
            <person name="Holt D."/>
            <person name="Pandey A."/>
            <person name="Papenfuss A.T."/>
            <person name="Fischer K."/>
        </authorList>
    </citation>
    <scope>NUCLEOTIDE SEQUENCE [LARGE SCALE GENOMIC DNA]</scope>
</reference>
<keyword evidence="4" id="KW-1185">Reference proteome</keyword>
<accession>A0A132A506</accession>
<dbReference type="EMBL" id="WVUK01000066">
    <property type="protein sequence ID" value="KAF7488079.1"/>
    <property type="molecule type" value="Genomic_DNA"/>
</dbReference>
<protein>
    <submittedName>
        <fullName evidence="1 2">Enolase-phosphatase E1</fullName>
    </submittedName>
</protein>
<dbReference type="OrthoDB" id="6504112at2759"/>
<dbReference type="InterPro" id="IPR036412">
    <property type="entry name" value="HAD-like_sf"/>
</dbReference>
<dbReference type="PANTHER" id="PTHR20371:SF1">
    <property type="entry name" value="ENOLASE-PHOSPHATASE E1"/>
    <property type="match status" value="1"/>
</dbReference>
<dbReference type="AlphaFoldDB" id="A0A132A506"/>
<dbReference type="PANTHER" id="PTHR20371">
    <property type="entry name" value="ENOLASE-PHOSPHATASE E1"/>
    <property type="match status" value="1"/>
</dbReference>
<dbReference type="EnsemblMetazoa" id="SSS_4447s_mrna">
    <property type="protein sequence ID" value="KAF7488079.1"/>
    <property type="gene ID" value="SSS_4447"/>
</dbReference>
<dbReference type="GO" id="GO:0019509">
    <property type="term" value="P:L-methionine salvage from methylthioadenosine"/>
    <property type="evidence" value="ECO:0007669"/>
    <property type="project" value="TreeGrafter"/>
</dbReference>
<evidence type="ECO:0000313" key="1">
    <source>
        <dbReference type="EMBL" id="KAF7488079.1"/>
    </source>
</evidence>
<dbReference type="GO" id="GO:0043874">
    <property type="term" value="F:acireductone synthase activity"/>
    <property type="evidence" value="ECO:0007669"/>
    <property type="project" value="TreeGrafter"/>
</dbReference>
<reference evidence="3" key="4">
    <citation type="submission" date="2022-06" db="UniProtKB">
        <authorList>
            <consortium name="EnsemblMetazoa"/>
        </authorList>
    </citation>
    <scope>IDENTIFICATION</scope>
</reference>
<dbReference type="VEuPathDB" id="VectorBase:SSCA008844"/>
<dbReference type="OMA" id="LLRFHMW"/>
<dbReference type="SUPFAM" id="SSF56784">
    <property type="entry name" value="HAD-like"/>
    <property type="match status" value="1"/>
</dbReference>
<proteinExistence type="predicted"/>
<sequence>MVQLRLKKPNALVFDITGTVAKTSFIDKVLLPYILNNFKSYILENWNSRSVRMNLEMLSEESQKDPQSPMFRLKGIKEDDVHHAFLYLNYLHQNSIENKALILLRFHMWFDGYQKNRLETPVYSDVAIQIQKWRCDQEIKLYVLSNGWAEASKRFLTKTNHGDLNLLIDGYFDSSLGPLNEPATFETLLNRIQEKPENVILLTKSSEQGQAAQQLGLTVVLVLTHRRNIEKLDEKGRQMPRVRSFNELEFE</sequence>
<reference evidence="2 5" key="1">
    <citation type="journal article" date="2015" name="Parasit. Vectors">
        <title>Draft genome of the scabies mite.</title>
        <authorList>
            <person name="Rider S.D.Jr."/>
            <person name="Morgan M.S."/>
            <person name="Arlian L.G."/>
        </authorList>
    </citation>
    <scope>NUCLEOTIDE SEQUENCE [LARGE SCALE GENOMIC DNA]</scope>
    <source>
        <strain evidence="2">Arlian Lab</strain>
    </source>
</reference>
<organism evidence="2 5">
    <name type="scientific">Sarcoptes scabiei</name>
    <name type="common">Itch mite</name>
    <name type="synonym">Acarus scabiei</name>
    <dbReference type="NCBI Taxonomy" id="52283"/>
    <lineage>
        <taxon>Eukaryota</taxon>
        <taxon>Metazoa</taxon>
        <taxon>Ecdysozoa</taxon>
        <taxon>Arthropoda</taxon>
        <taxon>Chelicerata</taxon>
        <taxon>Arachnida</taxon>
        <taxon>Acari</taxon>
        <taxon>Acariformes</taxon>
        <taxon>Sarcoptiformes</taxon>
        <taxon>Astigmata</taxon>
        <taxon>Psoroptidia</taxon>
        <taxon>Sarcoptoidea</taxon>
        <taxon>Sarcoptidae</taxon>
        <taxon>Sarcoptinae</taxon>
        <taxon>Sarcoptes</taxon>
    </lineage>
</organism>
<evidence type="ECO:0000313" key="2">
    <source>
        <dbReference type="EMBL" id="KPM05490.1"/>
    </source>
</evidence>
<evidence type="ECO:0000313" key="4">
    <source>
        <dbReference type="Proteomes" id="UP000070412"/>
    </source>
</evidence>
<evidence type="ECO:0000313" key="3">
    <source>
        <dbReference type="EnsemblMetazoa" id="KAF7488079.1"/>
    </source>
</evidence>
<gene>
    <name evidence="2" type="ORF">QR98_0039540</name>
    <name evidence="1" type="ORF">SSS_4447</name>
</gene>
<evidence type="ECO:0000313" key="5">
    <source>
        <dbReference type="Proteomes" id="UP000616769"/>
    </source>
</evidence>
<dbReference type="Gene3D" id="3.40.50.1000">
    <property type="entry name" value="HAD superfamily/HAD-like"/>
    <property type="match status" value="1"/>
</dbReference>
<reference evidence="1" key="3">
    <citation type="submission" date="2020-01" db="EMBL/GenBank/DDBJ databases">
        <authorList>
            <person name="Korhonen P.K.K."/>
            <person name="Guangxu M.G."/>
            <person name="Wang T.W."/>
            <person name="Stroehlein A.J.S."/>
            <person name="Young N.D."/>
            <person name="Ang C.-S.A."/>
            <person name="Fernando D.W.F."/>
            <person name="Lu H.L."/>
            <person name="Taylor S.T."/>
            <person name="Ehtesham M.E.M."/>
            <person name="Najaraj S.H.N."/>
            <person name="Harsha G.H.G."/>
            <person name="Madugundu A.M."/>
            <person name="Renuse S.R."/>
            <person name="Holt D.H."/>
            <person name="Pandey A.P."/>
            <person name="Papenfuss A.P."/>
            <person name="Gasser R.B.G."/>
            <person name="Fischer K.F."/>
        </authorList>
    </citation>
    <scope>NUCLEOTIDE SEQUENCE</scope>
    <source>
        <strain evidence="1">SSS_KF_BRIS2020</strain>
    </source>
</reference>
<dbReference type="Proteomes" id="UP000616769">
    <property type="component" value="Unassembled WGS sequence"/>
</dbReference>
<dbReference type="EMBL" id="JXLN01010312">
    <property type="protein sequence ID" value="KPM05490.1"/>
    <property type="molecule type" value="Genomic_DNA"/>
</dbReference>
<name>A0A132A506_SARSC</name>